<dbReference type="Pfam" id="PF07470">
    <property type="entry name" value="Glyco_hydro_88"/>
    <property type="match status" value="1"/>
</dbReference>
<keyword evidence="2" id="KW-0732">Signal</keyword>
<dbReference type="InterPro" id="IPR052043">
    <property type="entry name" value="PolySaccharide_Degr_Enz"/>
</dbReference>
<dbReference type="PANTHER" id="PTHR33886">
    <property type="entry name" value="UNSATURATED RHAMNOGALACTURONAN HYDROLASE (EUROFUNG)"/>
    <property type="match status" value="1"/>
</dbReference>
<dbReference type="RefSeq" id="WP_123639228.1">
    <property type="nucleotide sequence ID" value="NZ_RJUK01000002.1"/>
</dbReference>
<dbReference type="InterPro" id="IPR012341">
    <property type="entry name" value="6hp_glycosidase-like_sf"/>
</dbReference>
<dbReference type="SUPFAM" id="SSF48208">
    <property type="entry name" value="Six-hairpin glycosidases"/>
    <property type="match status" value="1"/>
</dbReference>
<sequence length="399" mass="45560">MSYRRWPLAAALLLSATACTHQSTPESAGLSDAFEPEAIRTAANLVADWQLAQYDLKTNNFREEERASELPQGWVNATLNIGLMHWAEQSGQTEYRTAVKNLSEVNRWQLGPRVYDADDHAMGQVYIDLYRQHDEARMIEHTQEVLDEVVSNPSDVDLAFIDDERDRLVVGDRVFNDQECRKRWCWADAIFMAPPVFFDLSRLTGDPRYAEFAHEEFWATTEYLYNEDEHLYLRDSRYFERRDDEGRLIYWGRGNGWTLAGIARILDQMPEDFEEREGYERIYREMAARLVKLQHADGNWRSSLLARDEAPAPESSGTGLLVFALAWGLNNDLLEGEQYRQSVELGWGALVNAVQPSGKLGWVQQVGFAPGSATAEDTQLYGVGALLLAASEVYPMSRR</sequence>
<reference evidence="3 4" key="1">
    <citation type="submission" date="2018-11" db="EMBL/GenBank/DDBJ databases">
        <title>Genomic Encyclopedia of Type Strains, Phase IV (KMG-IV): sequencing the most valuable type-strain genomes for metagenomic binning, comparative biology and taxonomic classification.</title>
        <authorList>
            <person name="Goeker M."/>
        </authorList>
    </citation>
    <scope>NUCLEOTIDE SEQUENCE [LARGE SCALE GENOMIC DNA]</scope>
    <source>
        <strain evidence="3 4">DSM 16974</strain>
    </source>
</reference>
<evidence type="ECO:0000313" key="4">
    <source>
        <dbReference type="Proteomes" id="UP000273643"/>
    </source>
</evidence>
<dbReference type="Proteomes" id="UP000273643">
    <property type="component" value="Unassembled WGS sequence"/>
</dbReference>
<proteinExistence type="predicted"/>
<dbReference type="InterPro" id="IPR010905">
    <property type="entry name" value="Glyco_hydro_88"/>
</dbReference>
<name>A0A3N1P179_9GAMM</name>
<feature type="chain" id="PRO_5017978869" evidence="2">
    <location>
        <begin position="21"/>
        <end position="399"/>
    </location>
</feature>
<organism evidence="3 4">
    <name type="scientific">Marinimicrobium koreense</name>
    <dbReference type="NCBI Taxonomy" id="306545"/>
    <lineage>
        <taxon>Bacteria</taxon>
        <taxon>Pseudomonadati</taxon>
        <taxon>Pseudomonadota</taxon>
        <taxon>Gammaproteobacteria</taxon>
        <taxon>Cellvibrionales</taxon>
        <taxon>Cellvibrionaceae</taxon>
        <taxon>Marinimicrobium</taxon>
    </lineage>
</organism>
<dbReference type="Gene3D" id="1.50.10.10">
    <property type="match status" value="1"/>
</dbReference>
<feature type="signal peptide" evidence="2">
    <location>
        <begin position="1"/>
        <end position="20"/>
    </location>
</feature>
<dbReference type="InterPro" id="IPR008928">
    <property type="entry name" value="6-hairpin_glycosidase_sf"/>
</dbReference>
<dbReference type="PANTHER" id="PTHR33886:SF8">
    <property type="entry name" value="UNSATURATED RHAMNOGALACTURONAN HYDROLASE (EUROFUNG)"/>
    <property type="match status" value="1"/>
</dbReference>
<evidence type="ECO:0000313" key="3">
    <source>
        <dbReference type="EMBL" id="ROQ18636.1"/>
    </source>
</evidence>
<keyword evidence="4" id="KW-1185">Reference proteome</keyword>
<dbReference type="PROSITE" id="PS51257">
    <property type="entry name" value="PROKAR_LIPOPROTEIN"/>
    <property type="match status" value="1"/>
</dbReference>
<accession>A0A3N1P179</accession>
<dbReference type="AlphaFoldDB" id="A0A3N1P179"/>
<dbReference type="GO" id="GO:0016787">
    <property type="term" value="F:hydrolase activity"/>
    <property type="evidence" value="ECO:0007669"/>
    <property type="project" value="UniProtKB-KW"/>
</dbReference>
<evidence type="ECO:0000256" key="2">
    <source>
        <dbReference type="SAM" id="SignalP"/>
    </source>
</evidence>
<dbReference type="OrthoDB" id="258246at2"/>
<dbReference type="GO" id="GO:0005975">
    <property type="term" value="P:carbohydrate metabolic process"/>
    <property type="evidence" value="ECO:0007669"/>
    <property type="project" value="InterPro"/>
</dbReference>
<comment type="caution">
    <text evidence="3">The sequence shown here is derived from an EMBL/GenBank/DDBJ whole genome shotgun (WGS) entry which is preliminary data.</text>
</comment>
<protein>
    <submittedName>
        <fullName evidence="3">Rhamnogalacturonyl hydrolase YesR</fullName>
    </submittedName>
</protein>
<evidence type="ECO:0000256" key="1">
    <source>
        <dbReference type="ARBA" id="ARBA00022801"/>
    </source>
</evidence>
<gene>
    <name evidence="3" type="ORF">EDC38_2864</name>
</gene>
<dbReference type="EMBL" id="RJUK01000002">
    <property type="protein sequence ID" value="ROQ18636.1"/>
    <property type="molecule type" value="Genomic_DNA"/>
</dbReference>
<keyword evidence="1 3" id="KW-0378">Hydrolase</keyword>